<evidence type="ECO:0000313" key="4">
    <source>
        <dbReference type="Proteomes" id="UP000287033"/>
    </source>
</evidence>
<dbReference type="PANTHER" id="PTHR12573:SF4">
    <property type="entry name" value="AT09986P-RELATED"/>
    <property type="match status" value="1"/>
</dbReference>
<gene>
    <name evidence="3" type="ORF">chiPu_0011997</name>
</gene>
<evidence type="ECO:0000256" key="2">
    <source>
        <dbReference type="SAM" id="MobiDB-lite"/>
    </source>
</evidence>
<accession>A0A401SSZ2</accession>
<name>A0A401SSZ2_CHIPU</name>
<proteinExistence type="predicted"/>
<dbReference type="AlphaFoldDB" id="A0A401SSZ2"/>
<dbReference type="OrthoDB" id="449487at2759"/>
<dbReference type="EMBL" id="BEZZ01000524">
    <property type="protein sequence ID" value="GCC33527.1"/>
    <property type="molecule type" value="Genomic_DNA"/>
</dbReference>
<keyword evidence="1" id="KW-0175">Coiled coil</keyword>
<feature type="region of interest" description="Disordered" evidence="2">
    <location>
        <begin position="286"/>
        <end position="305"/>
    </location>
</feature>
<comment type="caution">
    <text evidence="3">The sequence shown here is derived from an EMBL/GenBank/DDBJ whole genome shotgun (WGS) entry which is preliminary data.</text>
</comment>
<feature type="compositionally biased region" description="Gly residues" evidence="2">
    <location>
        <begin position="114"/>
        <end position="127"/>
    </location>
</feature>
<organism evidence="3 4">
    <name type="scientific">Chiloscyllium punctatum</name>
    <name type="common">Brownbanded bambooshark</name>
    <name type="synonym">Hemiscyllium punctatum</name>
    <dbReference type="NCBI Taxonomy" id="137246"/>
    <lineage>
        <taxon>Eukaryota</taxon>
        <taxon>Metazoa</taxon>
        <taxon>Chordata</taxon>
        <taxon>Craniata</taxon>
        <taxon>Vertebrata</taxon>
        <taxon>Chondrichthyes</taxon>
        <taxon>Elasmobranchii</taxon>
        <taxon>Galeomorphii</taxon>
        <taxon>Galeoidea</taxon>
        <taxon>Orectolobiformes</taxon>
        <taxon>Hemiscylliidae</taxon>
        <taxon>Chiloscyllium</taxon>
    </lineage>
</organism>
<reference evidence="3 4" key="1">
    <citation type="journal article" date="2018" name="Nat. Ecol. Evol.">
        <title>Shark genomes provide insights into elasmobranch evolution and the origin of vertebrates.</title>
        <authorList>
            <person name="Hara Y"/>
            <person name="Yamaguchi K"/>
            <person name="Onimaru K"/>
            <person name="Kadota M"/>
            <person name="Koyanagi M"/>
            <person name="Keeley SD"/>
            <person name="Tatsumi K"/>
            <person name="Tanaka K"/>
            <person name="Motone F"/>
            <person name="Kageyama Y"/>
            <person name="Nozu R"/>
            <person name="Adachi N"/>
            <person name="Nishimura O"/>
            <person name="Nakagawa R"/>
            <person name="Tanegashima C"/>
            <person name="Kiyatake I"/>
            <person name="Matsumoto R"/>
            <person name="Murakumo K"/>
            <person name="Nishida K"/>
            <person name="Terakita A"/>
            <person name="Kuratani S"/>
            <person name="Sato K"/>
            <person name="Hyodo S Kuraku.S."/>
        </authorList>
    </citation>
    <scope>NUCLEOTIDE SEQUENCE [LARGE SCALE GENOMIC DNA]</scope>
</reference>
<evidence type="ECO:0000256" key="1">
    <source>
        <dbReference type="SAM" id="Coils"/>
    </source>
</evidence>
<sequence>MTRGTFCCRGFWRRRLASLRVGIGRVLRCLAGGSQDEPGTLAQGDMVSLHPRAEVVEQEGQGHSCPGGRALRGGASNRRPSSSGSMAGGLKTKRKLTPLSSLSSMKIAERSSGDGKGGLGQGAGLGPGDQLTPPVINLIPPTPSNLIDDDHFFEIDSEAGNTKSGSSEGPKAGDSGGCGADSGRGVAGGGAEGDNETNVPSAFGPGVKSDTDLLDDLSHLHSENTLLQRELRSDWTREERMDLEVTSSQTDLLKNCEEILLLKDPKQSRPVSRRYSLGDMKTMTGDLQSLGLAPDTDTRGVGSPRQRRITFESKLRGQQLVSIDLDTLAHLQLETTEEKEILLASIYKELHPMDTGSQSLDDLLVIEELPAEMQISELKALERKDLKLQLCRKASHNSNGMENGVPESGFASVSPLSILAPGARIRQMELRAQEDEISKLKQLIKSIKANHQQALQLLQCSRSLHREAVSLLTESVCPTNPQEGSCRADAELTKKEMFIQRLTLAQKELANESCIDKGLLEQMKQDYQILKEKVFTFYRTQEQTKWKNIQEYLRTKAVGKLQSMTLSQLIVPHSMALLVKVQLAVRPGHCGLTVRWCVGQGLQVVTAESSHLQPNDRLVEVNEICVLDASEEELMELLTAPSAEILVLRDLAPSATEP</sequence>
<evidence type="ECO:0008006" key="5">
    <source>
        <dbReference type="Google" id="ProtNLM"/>
    </source>
</evidence>
<keyword evidence="4" id="KW-1185">Reference proteome</keyword>
<feature type="compositionally biased region" description="Gly residues" evidence="2">
    <location>
        <begin position="174"/>
        <end position="192"/>
    </location>
</feature>
<evidence type="ECO:0000313" key="3">
    <source>
        <dbReference type="EMBL" id="GCC33527.1"/>
    </source>
</evidence>
<feature type="coiled-coil region" evidence="1">
    <location>
        <begin position="430"/>
        <end position="457"/>
    </location>
</feature>
<dbReference type="Proteomes" id="UP000287033">
    <property type="component" value="Unassembled WGS sequence"/>
</dbReference>
<protein>
    <recommendedName>
        <fullName evidence="5">PDZ domain-containing protein</fullName>
    </recommendedName>
</protein>
<dbReference type="InterPro" id="IPR036034">
    <property type="entry name" value="PDZ_sf"/>
</dbReference>
<feature type="region of interest" description="Disordered" evidence="2">
    <location>
        <begin position="56"/>
        <end position="207"/>
    </location>
</feature>
<dbReference type="Gene3D" id="2.30.42.10">
    <property type="match status" value="1"/>
</dbReference>
<dbReference type="PANTHER" id="PTHR12573">
    <property type="entry name" value="AT09986P-RELATED"/>
    <property type="match status" value="1"/>
</dbReference>
<dbReference type="SUPFAM" id="SSF50156">
    <property type="entry name" value="PDZ domain-like"/>
    <property type="match status" value="1"/>
</dbReference>